<name>A0A1J1IJC3_9DIPT</name>
<sequence>MYHTRWIRDLKKVLTKKSTSIPPVFSSSFCSAHNNKLCVMRPIFCIIDPHDFYQGLSPMKFHDSKFYG</sequence>
<dbReference type="AlphaFoldDB" id="A0A1J1IJC3"/>
<evidence type="ECO:0000313" key="2">
    <source>
        <dbReference type="Proteomes" id="UP000183832"/>
    </source>
</evidence>
<evidence type="ECO:0000313" key="1">
    <source>
        <dbReference type="EMBL" id="CRL00341.1"/>
    </source>
</evidence>
<protein>
    <submittedName>
        <fullName evidence="1">CLUMA_CG013614, isoform A</fullName>
    </submittedName>
</protein>
<organism evidence="1 2">
    <name type="scientific">Clunio marinus</name>
    <dbReference type="NCBI Taxonomy" id="568069"/>
    <lineage>
        <taxon>Eukaryota</taxon>
        <taxon>Metazoa</taxon>
        <taxon>Ecdysozoa</taxon>
        <taxon>Arthropoda</taxon>
        <taxon>Hexapoda</taxon>
        <taxon>Insecta</taxon>
        <taxon>Pterygota</taxon>
        <taxon>Neoptera</taxon>
        <taxon>Endopterygota</taxon>
        <taxon>Diptera</taxon>
        <taxon>Nematocera</taxon>
        <taxon>Chironomoidea</taxon>
        <taxon>Chironomidae</taxon>
        <taxon>Clunio</taxon>
    </lineage>
</organism>
<accession>A0A1J1IJC3</accession>
<reference evidence="1 2" key="1">
    <citation type="submission" date="2015-04" db="EMBL/GenBank/DDBJ databases">
        <authorList>
            <person name="Syromyatnikov M.Y."/>
            <person name="Popov V.N."/>
        </authorList>
    </citation>
    <scope>NUCLEOTIDE SEQUENCE [LARGE SCALE GENOMIC DNA]</scope>
</reference>
<dbReference type="Proteomes" id="UP000183832">
    <property type="component" value="Unassembled WGS sequence"/>
</dbReference>
<proteinExistence type="predicted"/>
<dbReference type="EMBL" id="CVRI01000054">
    <property type="protein sequence ID" value="CRL00341.1"/>
    <property type="molecule type" value="Genomic_DNA"/>
</dbReference>
<keyword evidence="2" id="KW-1185">Reference proteome</keyword>
<gene>
    <name evidence="1" type="ORF">CLUMA_CG013614</name>
</gene>